<keyword evidence="3" id="KW-1185">Reference proteome</keyword>
<organism evidence="2 3">
    <name type="scientific">Aphanomyces astaci</name>
    <name type="common">Crayfish plague agent</name>
    <dbReference type="NCBI Taxonomy" id="112090"/>
    <lineage>
        <taxon>Eukaryota</taxon>
        <taxon>Sar</taxon>
        <taxon>Stramenopiles</taxon>
        <taxon>Oomycota</taxon>
        <taxon>Saprolegniomycetes</taxon>
        <taxon>Saprolegniales</taxon>
        <taxon>Verrucalvaceae</taxon>
        <taxon>Aphanomyces</taxon>
    </lineage>
</organism>
<comment type="caution">
    <text evidence="2">The sequence shown here is derived from an EMBL/GenBank/DDBJ whole genome shotgun (WGS) entry which is preliminary data.</text>
</comment>
<evidence type="ECO:0000256" key="1">
    <source>
        <dbReference type="SAM" id="MobiDB-lite"/>
    </source>
</evidence>
<feature type="region of interest" description="Disordered" evidence="1">
    <location>
        <begin position="1"/>
        <end position="24"/>
    </location>
</feature>
<dbReference type="VEuPathDB" id="FungiDB:H257_14829"/>
<evidence type="ECO:0000313" key="3">
    <source>
        <dbReference type="Proteomes" id="UP000284702"/>
    </source>
</evidence>
<feature type="compositionally biased region" description="Basic and acidic residues" evidence="1">
    <location>
        <begin position="1"/>
        <end position="13"/>
    </location>
</feature>
<protein>
    <submittedName>
        <fullName evidence="2">Uncharacterized protein</fullName>
    </submittedName>
</protein>
<dbReference type="EMBL" id="MZMZ02004093">
    <property type="protein sequence ID" value="RQM19973.1"/>
    <property type="molecule type" value="Genomic_DNA"/>
</dbReference>
<proteinExistence type="predicted"/>
<gene>
    <name evidence="2" type="ORF">B5M09_010975</name>
</gene>
<feature type="region of interest" description="Disordered" evidence="1">
    <location>
        <begin position="227"/>
        <end position="250"/>
    </location>
</feature>
<dbReference type="Proteomes" id="UP000284702">
    <property type="component" value="Unassembled WGS sequence"/>
</dbReference>
<sequence>MLSETRHTFEQKVHLHHQQQLHSQQKMEMNNRLMAELEDQRRRQEVLVEQLNAQKKQTKAHEQGLHQAAAASVKHGEQLEEMRRRTSARWHAFSATLVPAIAAPTTSPAVAGIQRASLSACIDPLSVERIAYWEIGKASHELTEEDWKVFFLGAKDCDPVDMFKLDVAMAKLKMDTTVQSAESRVSMLVSDFEAVLVRLSMEGWLADYMRRYGEFGPLMATAAPVNAKSDKLPAATKTPKAGKPPRSWLS</sequence>
<name>A0A3R7YGX1_APHAT</name>
<evidence type="ECO:0000313" key="2">
    <source>
        <dbReference type="EMBL" id="RQM19973.1"/>
    </source>
</evidence>
<accession>A0A3R7YGX1</accession>
<reference evidence="2" key="1">
    <citation type="submission" date="2018-07" db="EMBL/GenBank/DDBJ databases">
        <title>Annotation of Aphanomyces astaci genome assembly.</title>
        <authorList>
            <person name="Studholme D.J."/>
        </authorList>
    </citation>
    <scope>NUCLEOTIDE SEQUENCE [LARGE SCALE GENOMIC DNA]</scope>
    <source>
        <strain evidence="2">Pc</strain>
    </source>
</reference>
<dbReference type="AlphaFoldDB" id="A0A3R7YGX1"/>